<dbReference type="InterPro" id="IPR051266">
    <property type="entry name" value="CLCR"/>
</dbReference>
<dbReference type="PANTHER" id="PTHR10579:SF156">
    <property type="entry name" value="VWFA DOMAIN-CONTAINING PROTEIN"/>
    <property type="match status" value="1"/>
</dbReference>
<evidence type="ECO:0000313" key="3">
    <source>
        <dbReference type="Proteomes" id="UP000315783"/>
    </source>
</evidence>
<dbReference type="Pfam" id="PF14624">
    <property type="entry name" value="Vwaint"/>
    <property type="match status" value="1"/>
</dbReference>
<dbReference type="InterPro" id="IPR036465">
    <property type="entry name" value="vWFA_dom_sf"/>
</dbReference>
<keyword evidence="3" id="KW-1185">Reference proteome</keyword>
<proteinExistence type="predicted"/>
<dbReference type="SUPFAM" id="SSF53300">
    <property type="entry name" value="vWA-like"/>
    <property type="match status" value="1"/>
</dbReference>
<organism evidence="2 3">
    <name type="scientific">Cordyceps javanica</name>
    <dbReference type="NCBI Taxonomy" id="43265"/>
    <lineage>
        <taxon>Eukaryota</taxon>
        <taxon>Fungi</taxon>
        <taxon>Dikarya</taxon>
        <taxon>Ascomycota</taxon>
        <taxon>Pezizomycotina</taxon>
        <taxon>Sordariomycetes</taxon>
        <taxon>Hypocreomycetidae</taxon>
        <taxon>Hypocreales</taxon>
        <taxon>Cordycipitaceae</taxon>
        <taxon>Cordyceps</taxon>
    </lineage>
</organism>
<dbReference type="InterPro" id="IPR002035">
    <property type="entry name" value="VWF_A"/>
</dbReference>
<accession>A0A545V7X8</accession>
<name>A0A545V7X8_9HYPO</name>
<dbReference type="InterPro" id="IPR039510">
    <property type="entry name" value="Vint_dom"/>
</dbReference>
<sequence>MRLPLQQVKDLSLSEKYTIGSPPVYFQVDSFPRKNAFIASLQPPKEPPTPLHHVPCDIVLVIDVSGSMFDAAPVPGESSSEANGLSILDLVKHAALTIVETMDERDRLSIVTFASSVSVLQPLEFMTDENKKTARSNIKGMEPQDATNLWHGILTGLKQFEDVNSDGKVPAVMVLTDGMPNHMCPPAGYIPKLRNKLPLPATIHTFGFGYYLRSGLLKSIAEIGNGNYSFIPDAGMIGTVFVHAVANLQNTYATEATLQLRYTPSTSIEEAMGTSVLSSPPEPFMSSFGHGMQLDIPLGNIQYGQSRDVFLRFYSPHISKLCGLDPGPLPVLEATIRYKPVLDNDAGNYALATVTHNLMDTSSMPEEAVAYHESRAQISSFLSSLFPIQKQGEHTAAVSDKTEKVAQELASLIERLPASKFSDLLNKSLMQDLAGEEPEGQISIALRKEEDFFQRWGQHYLPSLLNAHTRQVCNSFKDPGPLQYGRDSPLFIACRDRLDEAFDNLPPPEPSRQKHIAKKHGLQAGGSLARSAPISMSSYRNARGVCFAGSTMVRLASGRDIEIRRVRRGMKLQTPLGSRKVAAVLRTPVKDETLCRVGTVLVTPWHPISVDGKAWTFPAYCADKAVRYSGSIYSIMLQRDRSPDAHALRLDGIWGVTLGHGVTSGGDVRAHVFFGDYNVVCKSLLGLPVGLRGEFIGSGVGRDSRNGLVCSFKKDESRGRALTFAESMRGKAVLRS</sequence>
<dbReference type="Pfam" id="PF14623">
    <property type="entry name" value="Vint"/>
    <property type="match status" value="1"/>
</dbReference>
<gene>
    <name evidence="2" type="ORF">IF1G_03551</name>
</gene>
<dbReference type="Gene3D" id="3.40.50.410">
    <property type="entry name" value="von Willebrand factor, type A domain"/>
    <property type="match status" value="1"/>
</dbReference>
<protein>
    <submittedName>
        <fullName evidence="2">U-box domain-containing protein</fullName>
    </submittedName>
</protein>
<dbReference type="STRING" id="43265.A0A545V7X8"/>
<comment type="caution">
    <text evidence="2">The sequence shown here is derived from an EMBL/GenBank/DDBJ whole genome shotgun (WGS) entry which is preliminary data.</text>
</comment>
<dbReference type="PANTHER" id="PTHR10579">
    <property type="entry name" value="CALCIUM-ACTIVATED CHLORIDE CHANNEL REGULATOR"/>
    <property type="match status" value="1"/>
</dbReference>
<dbReference type="Pfam" id="PF00092">
    <property type="entry name" value="VWA"/>
    <property type="match status" value="1"/>
</dbReference>
<evidence type="ECO:0000259" key="1">
    <source>
        <dbReference type="PROSITE" id="PS50234"/>
    </source>
</evidence>
<dbReference type="InterPro" id="IPR032838">
    <property type="entry name" value="Vwaint_dom"/>
</dbReference>
<dbReference type="OrthoDB" id="10264538at2759"/>
<dbReference type="EMBL" id="SPUK01000004">
    <property type="protein sequence ID" value="TQV97808.1"/>
    <property type="molecule type" value="Genomic_DNA"/>
</dbReference>
<dbReference type="SMART" id="SM00327">
    <property type="entry name" value="VWA"/>
    <property type="match status" value="1"/>
</dbReference>
<dbReference type="PROSITE" id="PS50234">
    <property type="entry name" value="VWFA"/>
    <property type="match status" value="1"/>
</dbReference>
<feature type="domain" description="VWFA" evidence="1">
    <location>
        <begin position="57"/>
        <end position="245"/>
    </location>
</feature>
<reference evidence="2 3" key="1">
    <citation type="journal article" date="2019" name="Appl. Microbiol. Biotechnol.">
        <title>Genome sequence of Isaria javanica and comparative genome analysis insights into family S53 peptidase evolution in fungal entomopathogens.</title>
        <authorList>
            <person name="Lin R."/>
            <person name="Zhang X."/>
            <person name="Xin B."/>
            <person name="Zou M."/>
            <person name="Gao Y."/>
            <person name="Qin F."/>
            <person name="Hu Q."/>
            <person name="Xie B."/>
            <person name="Cheng X."/>
        </authorList>
    </citation>
    <scope>NUCLEOTIDE SEQUENCE [LARGE SCALE GENOMIC DNA]</scope>
    <source>
        <strain evidence="2 3">IJ1G</strain>
    </source>
</reference>
<evidence type="ECO:0000313" key="2">
    <source>
        <dbReference type="EMBL" id="TQV97808.1"/>
    </source>
</evidence>
<dbReference type="AlphaFoldDB" id="A0A545V7X8"/>
<dbReference type="Proteomes" id="UP000315783">
    <property type="component" value="Unassembled WGS sequence"/>
</dbReference>